<dbReference type="Gene3D" id="3.10.20.30">
    <property type="match status" value="1"/>
</dbReference>
<dbReference type="Pfam" id="PF02597">
    <property type="entry name" value="ThiS"/>
    <property type="match status" value="1"/>
</dbReference>
<dbReference type="InterPro" id="IPR003749">
    <property type="entry name" value="ThiS/MoaD-like"/>
</dbReference>
<reference evidence="1 2" key="1">
    <citation type="submission" date="2022-10" db="EMBL/GenBank/DDBJ databases">
        <title>Paucibacter sp. hw1 Genome sequencing.</title>
        <authorList>
            <person name="Park S."/>
        </authorList>
    </citation>
    <scope>NUCLEOTIDE SEQUENCE [LARGE SCALE GENOMIC DNA]</scope>
    <source>
        <strain evidence="2">hw1</strain>
    </source>
</reference>
<dbReference type="SUPFAM" id="SSF54285">
    <property type="entry name" value="MoaD/ThiS"/>
    <property type="match status" value="1"/>
</dbReference>
<protein>
    <submittedName>
        <fullName evidence="1">MoaD/ThiS family protein</fullName>
    </submittedName>
</protein>
<keyword evidence="2" id="KW-1185">Reference proteome</keyword>
<dbReference type="InterPro" id="IPR012675">
    <property type="entry name" value="Beta-grasp_dom_sf"/>
</dbReference>
<dbReference type="EMBL" id="JAQQXT010000015">
    <property type="protein sequence ID" value="MDC8773912.1"/>
    <property type="molecule type" value="Genomic_DNA"/>
</dbReference>
<proteinExistence type="predicted"/>
<gene>
    <name evidence="1" type="ORF">PRZ03_20280</name>
</gene>
<comment type="caution">
    <text evidence="1">The sequence shown here is derived from an EMBL/GenBank/DDBJ whole genome shotgun (WGS) entry which is preliminary data.</text>
</comment>
<dbReference type="Proteomes" id="UP001221189">
    <property type="component" value="Unassembled WGS sequence"/>
</dbReference>
<dbReference type="RefSeq" id="WP_273602000.1">
    <property type="nucleotide sequence ID" value="NZ_JAQQXT010000015.1"/>
</dbReference>
<accession>A0ABT5KKJ4</accession>
<dbReference type="InterPro" id="IPR016155">
    <property type="entry name" value="Mopterin_synth/thiamin_S_b"/>
</dbReference>
<dbReference type="PANTHER" id="PTHR38031:SF1">
    <property type="entry name" value="SULFUR CARRIER PROTEIN CYSO"/>
    <property type="match status" value="1"/>
</dbReference>
<dbReference type="PANTHER" id="PTHR38031">
    <property type="entry name" value="SULFUR CARRIER PROTEIN SLR0821-RELATED"/>
    <property type="match status" value="1"/>
</dbReference>
<evidence type="ECO:0000313" key="1">
    <source>
        <dbReference type="EMBL" id="MDC8773912.1"/>
    </source>
</evidence>
<organism evidence="1 2">
    <name type="scientific">Roseateles albus</name>
    <dbReference type="NCBI Taxonomy" id="2987525"/>
    <lineage>
        <taxon>Bacteria</taxon>
        <taxon>Pseudomonadati</taxon>
        <taxon>Pseudomonadota</taxon>
        <taxon>Betaproteobacteria</taxon>
        <taxon>Burkholderiales</taxon>
        <taxon>Sphaerotilaceae</taxon>
        <taxon>Roseateles</taxon>
    </lineage>
</organism>
<dbReference type="InterPro" id="IPR052045">
    <property type="entry name" value="Sulfur_Carrier/Prot_Modifier"/>
</dbReference>
<evidence type="ECO:0000313" key="2">
    <source>
        <dbReference type="Proteomes" id="UP001221189"/>
    </source>
</evidence>
<sequence length="85" mass="9340">MKVLLPSALRSYTGEVQITAGGASLNELFAELERRYPGLRFRVIDEQNQLRPNMRIFVNGLGVRDLSHVLGPDDFVAIVLALSGG</sequence>
<name>A0ABT5KKJ4_9BURK</name>